<dbReference type="Proteomes" id="UP000292039">
    <property type="component" value="Unassembled WGS sequence"/>
</dbReference>
<dbReference type="PANTHER" id="PTHR30482">
    <property type="entry name" value="HIGH-AFFINITY BRANCHED-CHAIN AMINO ACID TRANSPORT SYSTEM PERMEASE"/>
    <property type="match status" value="1"/>
</dbReference>
<dbReference type="GeneID" id="99726166"/>
<comment type="subcellular location">
    <subcellularLocation>
        <location evidence="1">Cell membrane</location>
        <topology evidence="1">Multi-pass membrane protein</topology>
    </subcellularLocation>
</comment>
<protein>
    <submittedName>
        <fullName evidence="7">ABC transporter permease</fullName>
    </submittedName>
    <submittedName>
        <fullName evidence="8">Branched-chain amino acid transport system permease protein</fullName>
    </submittedName>
</protein>
<feature type="transmembrane region" description="Helical" evidence="6">
    <location>
        <begin position="211"/>
        <end position="228"/>
    </location>
</feature>
<proteinExistence type="predicted"/>
<reference evidence="7 9" key="1">
    <citation type="submission" date="2015-04" db="EMBL/GenBank/DDBJ databases">
        <title>Genome sequence of Kerstersia gyiorum CG1.</title>
        <authorList>
            <person name="Greninger A.L."/>
            <person name="Kozyreva V."/>
            <person name="Chaturvedi V."/>
        </authorList>
    </citation>
    <scope>NUCLEOTIDE SEQUENCE [LARGE SCALE GENOMIC DNA]</scope>
    <source>
        <strain evidence="7 9">CG1</strain>
    </source>
</reference>
<evidence type="ECO:0000313" key="10">
    <source>
        <dbReference type="Proteomes" id="UP000292039"/>
    </source>
</evidence>
<organism evidence="7 9">
    <name type="scientific">Kerstersia gyiorum</name>
    <dbReference type="NCBI Taxonomy" id="206506"/>
    <lineage>
        <taxon>Bacteria</taxon>
        <taxon>Pseudomonadati</taxon>
        <taxon>Pseudomonadota</taxon>
        <taxon>Betaproteobacteria</taxon>
        <taxon>Burkholderiales</taxon>
        <taxon>Alcaligenaceae</taxon>
        <taxon>Kerstersia</taxon>
    </lineage>
</organism>
<keyword evidence="5 6" id="KW-0472">Membrane</keyword>
<dbReference type="CDD" id="cd06581">
    <property type="entry name" value="TM_PBP1_LivM_like"/>
    <property type="match status" value="1"/>
</dbReference>
<reference evidence="8 10" key="2">
    <citation type="submission" date="2019-02" db="EMBL/GenBank/DDBJ databases">
        <title>Genomic Encyclopedia of Type Strains, Phase IV (KMG-IV): sequencing the most valuable type-strain genomes for metagenomic binning, comparative biology and taxonomic classification.</title>
        <authorList>
            <person name="Goeker M."/>
        </authorList>
    </citation>
    <scope>NUCLEOTIDE SEQUENCE [LARGE SCALE GENOMIC DNA]</scope>
    <source>
        <strain evidence="8 10">DSM 16618</strain>
    </source>
</reference>
<dbReference type="EMBL" id="LBNE01000002">
    <property type="protein sequence ID" value="KKO72499.1"/>
    <property type="molecule type" value="Genomic_DNA"/>
</dbReference>
<name>A0A171KUD2_9BURK</name>
<keyword evidence="2" id="KW-1003">Cell membrane</keyword>
<dbReference type="Proteomes" id="UP000078084">
    <property type="component" value="Unassembled WGS sequence"/>
</dbReference>
<evidence type="ECO:0000256" key="1">
    <source>
        <dbReference type="ARBA" id="ARBA00004651"/>
    </source>
</evidence>
<feature type="transmembrane region" description="Helical" evidence="6">
    <location>
        <begin position="30"/>
        <end position="50"/>
    </location>
</feature>
<evidence type="ECO:0000256" key="4">
    <source>
        <dbReference type="ARBA" id="ARBA00022989"/>
    </source>
</evidence>
<dbReference type="AlphaFoldDB" id="A0A171KUD2"/>
<dbReference type="GO" id="GO:0005886">
    <property type="term" value="C:plasma membrane"/>
    <property type="evidence" value="ECO:0007669"/>
    <property type="project" value="UniProtKB-SubCell"/>
</dbReference>
<sequence length="291" mass="31074">MEAYLLSICIIGAIYALLAIGLNIQYGETGLINFGHVAYFAIGAYATAILSQRGVPIVLSMVLAGLIAALAAIPIGMAALRLKEDYFAIVTLGFAETVRIVVQQEDWLTNGVQGIASIPPLTAWAGASQNRMFALIIIATVLLAMLAVYLLQHSSFGRVLRAIRDNEVAVVALGKKTSVFKIKVLMFGSFLGGLAGAFYAHFISYISPEQFISLVTFYVWMSIILGGVGTMRGALLGSLVLVLILEGSRFLGDFLPGISDVQLAHIRLGVIGCVLVAFSLFRPQGIFGKAQ</sequence>
<comment type="caution">
    <text evidence="7">The sequence shown here is derived from an EMBL/GenBank/DDBJ whole genome shotgun (WGS) entry which is preliminary data.</text>
</comment>
<feature type="transmembrane region" description="Helical" evidence="6">
    <location>
        <begin position="264"/>
        <end position="281"/>
    </location>
</feature>
<feature type="transmembrane region" description="Helical" evidence="6">
    <location>
        <begin position="235"/>
        <end position="252"/>
    </location>
</feature>
<evidence type="ECO:0000256" key="5">
    <source>
        <dbReference type="ARBA" id="ARBA00023136"/>
    </source>
</evidence>
<keyword evidence="4 6" id="KW-1133">Transmembrane helix</keyword>
<feature type="transmembrane region" description="Helical" evidence="6">
    <location>
        <begin position="132"/>
        <end position="151"/>
    </location>
</feature>
<dbReference type="InterPro" id="IPR043428">
    <property type="entry name" value="LivM-like"/>
</dbReference>
<dbReference type="STRING" id="206506.AAV32_05480"/>
<evidence type="ECO:0000256" key="2">
    <source>
        <dbReference type="ARBA" id="ARBA00022475"/>
    </source>
</evidence>
<gene>
    <name evidence="7" type="ORF">AAV32_05480</name>
    <name evidence="8" type="ORF">EV679_1524</name>
</gene>
<dbReference type="OrthoDB" id="9814461at2"/>
<evidence type="ECO:0000256" key="3">
    <source>
        <dbReference type="ARBA" id="ARBA00022692"/>
    </source>
</evidence>
<accession>A0A171KUD2</accession>
<feature type="transmembrane region" description="Helical" evidence="6">
    <location>
        <begin position="5"/>
        <end position="24"/>
    </location>
</feature>
<evidence type="ECO:0000256" key="6">
    <source>
        <dbReference type="SAM" id="Phobius"/>
    </source>
</evidence>
<keyword evidence="3 6" id="KW-0812">Transmembrane</keyword>
<evidence type="ECO:0000313" key="9">
    <source>
        <dbReference type="Proteomes" id="UP000078084"/>
    </source>
</evidence>
<dbReference type="EMBL" id="SGWZ01000002">
    <property type="protein sequence ID" value="RZS70131.1"/>
    <property type="molecule type" value="Genomic_DNA"/>
</dbReference>
<feature type="transmembrane region" description="Helical" evidence="6">
    <location>
        <begin position="57"/>
        <end position="80"/>
    </location>
</feature>
<evidence type="ECO:0000313" key="8">
    <source>
        <dbReference type="EMBL" id="RZS70131.1"/>
    </source>
</evidence>
<keyword evidence="9" id="KW-1185">Reference proteome</keyword>
<dbReference type="RefSeq" id="WP_068368603.1">
    <property type="nucleotide sequence ID" value="NZ_CBCSEB010000014.1"/>
</dbReference>
<dbReference type="PATRIC" id="fig|206506.3.peg.1175"/>
<dbReference type="PANTHER" id="PTHR30482:SF10">
    <property type="entry name" value="HIGH-AFFINITY BRANCHED-CHAIN AMINO ACID TRANSPORT PROTEIN BRAE"/>
    <property type="match status" value="1"/>
</dbReference>
<dbReference type="Pfam" id="PF02653">
    <property type="entry name" value="BPD_transp_2"/>
    <property type="match status" value="1"/>
</dbReference>
<evidence type="ECO:0000313" key="7">
    <source>
        <dbReference type="EMBL" id="KKO72499.1"/>
    </source>
</evidence>
<dbReference type="GO" id="GO:0015658">
    <property type="term" value="F:branched-chain amino acid transmembrane transporter activity"/>
    <property type="evidence" value="ECO:0007669"/>
    <property type="project" value="InterPro"/>
</dbReference>
<feature type="transmembrane region" description="Helical" evidence="6">
    <location>
        <begin position="184"/>
        <end position="205"/>
    </location>
</feature>
<dbReference type="InterPro" id="IPR001851">
    <property type="entry name" value="ABC_transp_permease"/>
</dbReference>